<comment type="subcellular location">
    <subcellularLocation>
        <location evidence="1">Cell membrane</location>
        <topology evidence="1">Multi-pass membrane protein</topology>
    </subcellularLocation>
</comment>
<keyword evidence="3" id="KW-0645">Protease</keyword>
<organism evidence="9">
    <name type="scientific">marine metagenome</name>
    <dbReference type="NCBI Taxonomy" id="408172"/>
    <lineage>
        <taxon>unclassified sequences</taxon>
        <taxon>metagenomes</taxon>
        <taxon>ecological metagenomes</taxon>
    </lineage>
</organism>
<evidence type="ECO:0000256" key="7">
    <source>
        <dbReference type="ARBA" id="ARBA00023136"/>
    </source>
</evidence>
<reference evidence="9" key="1">
    <citation type="submission" date="2018-05" db="EMBL/GenBank/DDBJ databases">
        <authorList>
            <person name="Lanie J.A."/>
            <person name="Ng W.-L."/>
            <person name="Kazmierczak K.M."/>
            <person name="Andrzejewski T.M."/>
            <person name="Davidsen T.M."/>
            <person name="Wayne K.J."/>
            <person name="Tettelin H."/>
            <person name="Glass J.I."/>
            <person name="Rusch D."/>
            <person name="Podicherti R."/>
            <person name="Tsui H.-C.T."/>
            <person name="Winkler M.E."/>
        </authorList>
    </citation>
    <scope>NUCLEOTIDE SEQUENCE</scope>
</reference>
<evidence type="ECO:0008006" key="10">
    <source>
        <dbReference type="Google" id="ProtNLM"/>
    </source>
</evidence>
<keyword evidence="2" id="KW-1003">Cell membrane</keyword>
<dbReference type="GO" id="GO:0008233">
    <property type="term" value="F:peptidase activity"/>
    <property type="evidence" value="ECO:0007669"/>
    <property type="project" value="UniProtKB-KW"/>
</dbReference>
<feature type="transmembrane region" description="Helical" evidence="8">
    <location>
        <begin position="99"/>
        <end position="125"/>
    </location>
</feature>
<accession>A0A381SX33</accession>
<dbReference type="InterPro" id="IPR019127">
    <property type="entry name" value="Exosortase"/>
</dbReference>
<evidence type="ECO:0000256" key="4">
    <source>
        <dbReference type="ARBA" id="ARBA00022692"/>
    </source>
</evidence>
<evidence type="ECO:0000256" key="3">
    <source>
        <dbReference type="ARBA" id="ARBA00022670"/>
    </source>
</evidence>
<dbReference type="EMBL" id="UINC01003620">
    <property type="protein sequence ID" value="SVA07898.1"/>
    <property type="molecule type" value="Genomic_DNA"/>
</dbReference>
<keyword evidence="7 8" id="KW-0472">Membrane</keyword>
<feature type="transmembrane region" description="Helical" evidence="8">
    <location>
        <begin position="137"/>
        <end position="155"/>
    </location>
</feature>
<sequence>MIGFLVKAGLFYIVWQVFYEFFIFPDGRLDQFLAVSVAILAKNALALFGWDINVWDRLLVIDGYRGVEVLNGCNALTLMALYSGFIISFQGPNKKRIIYLLGGIGIIFILNVIRIMAFSLATVYFQPHWDTFHEFSSFIFFYPVILGIWYQWTLLSEENTQSPSELSIA</sequence>
<keyword evidence="5" id="KW-0378">Hydrolase</keyword>
<keyword evidence="4 8" id="KW-0812">Transmembrane</keyword>
<evidence type="ECO:0000256" key="6">
    <source>
        <dbReference type="ARBA" id="ARBA00022989"/>
    </source>
</evidence>
<evidence type="ECO:0000256" key="2">
    <source>
        <dbReference type="ARBA" id="ARBA00022475"/>
    </source>
</evidence>
<dbReference type="InterPro" id="IPR026392">
    <property type="entry name" value="Exo/Archaeosortase_dom"/>
</dbReference>
<keyword evidence="6 8" id="KW-1133">Transmembrane helix</keyword>
<dbReference type="GO" id="GO:0006508">
    <property type="term" value="P:proteolysis"/>
    <property type="evidence" value="ECO:0007669"/>
    <property type="project" value="UniProtKB-KW"/>
</dbReference>
<dbReference type="Pfam" id="PF09721">
    <property type="entry name" value="Exosortase_EpsH"/>
    <property type="match status" value="1"/>
</dbReference>
<proteinExistence type="predicted"/>
<feature type="transmembrane region" description="Helical" evidence="8">
    <location>
        <begin position="69"/>
        <end position="87"/>
    </location>
</feature>
<evidence type="ECO:0000256" key="5">
    <source>
        <dbReference type="ARBA" id="ARBA00022801"/>
    </source>
</evidence>
<feature type="transmembrane region" description="Helical" evidence="8">
    <location>
        <begin position="6"/>
        <end position="25"/>
    </location>
</feature>
<evidence type="ECO:0000313" key="9">
    <source>
        <dbReference type="EMBL" id="SVA07898.1"/>
    </source>
</evidence>
<dbReference type="NCBIfam" id="TIGR04178">
    <property type="entry name" value="exo_archaeo"/>
    <property type="match status" value="1"/>
</dbReference>
<evidence type="ECO:0000256" key="1">
    <source>
        <dbReference type="ARBA" id="ARBA00004651"/>
    </source>
</evidence>
<evidence type="ECO:0000256" key="8">
    <source>
        <dbReference type="SAM" id="Phobius"/>
    </source>
</evidence>
<name>A0A381SX33_9ZZZZ</name>
<dbReference type="AlphaFoldDB" id="A0A381SX33"/>
<protein>
    <recommendedName>
        <fullName evidence="10">Exosortase/archaeosortase family protein</fullName>
    </recommendedName>
</protein>
<dbReference type="GO" id="GO:0005886">
    <property type="term" value="C:plasma membrane"/>
    <property type="evidence" value="ECO:0007669"/>
    <property type="project" value="UniProtKB-SubCell"/>
</dbReference>
<gene>
    <name evidence="9" type="ORF">METZ01_LOCUS60752</name>
</gene>